<dbReference type="RefSeq" id="WP_209810396.1">
    <property type="nucleotide sequence ID" value="NZ_JAGGKT010000006.1"/>
</dbReference>
<dbReference type="InterPro" id="IPR014330">
    <property type="entry name" value="RNA-bd_S4-rel_YaaA"/>
</dbReference>
<proteinExistence type="predicted"/>
<sequence length="73" mass="8138">MQEKTVPIDTDYITLGQLLKLTDAVNSGGQVKAFLAEAHILVNGEEENRRGKKLYPEDRVEINGLHSFVIARS</sequence>
<evidence type="ECO:0000313" key="3">
    <source>
        <dbReference type="Proteomes" id="UP001519343"/>
    </source>
</evidence>
<dbReference type="PROSITE" id="PS50889">
    <property type="entry name" value="S4"/>
    <property type="match status" value="1"/>
</dbReference>
<dbReference type="EMBL" id="JAGGKT010000006">
    <property type="protein sequence ID" value="MBP1932341.1"/>
    <property type="molecule type" value="Genomic_DNA"/>
</dbReference>
<organism evidence="2 3">
    <name type="scientific">Ammoniphilus resinae</name>
    <dbReference type="NCBI Taxonomy" id="861532"/>
    <lineage>
        <taxon>Bacteria</taxon>
        <taxon>Bacillati</taxon>
        <taxon>Bacillota</taxon>
        <taxon>Bacilli</taxon>
        <taxon>Bacillales</taxon>
        <taxon>Paenibacillaceae</taxon>
        <taxon>Aneurinibacillus group</taxon>
        <taxon>Ammoniphilus</taxon>
    </lineage>
</organism>
<keyword evidence="3" id="KW-1185">Reference proteome</keyword>
<protein>
    <submittedName>
        <fullName evidence="2">S4 domain protein YaaA</fullName>
    </submittedName>
</protein>
<gene>
    <name evidence="2" type="ORF">J2Z37_002342</name>
</gene>
<name>A0ABS4GQ37_9BACL</name>
<dbReference type="Gene3D" id="3.10.290.10">
    <property type="entry name" value="RNA-binding S4 domain"/>
    <property type="match status" value="1"/>
</dbReference>
<accession>A0ABS4GQ37</accession>
<evidence type="ECO:0000313" key="2">
    <source>
        <dbReference type="EMBL" id="MBP1932341.1"/>
    </source>
</evidence>
<dbReference type="SUPFAM" id="SSF55174">
    <property type="entry name" value="Alpha-L RNA-binding motif"/>
    <property type="match status" value="1"/>
</dbReference>
<dbReference type="CDD" id="cd00165">
    <property type="entry name" value="S4"/>
    <property type="match status" value="1"/>
</dbReference>
<evidence type="ECO:0000256" key="1">
    <source>
        <dbReference type="PROSITE-ProRule" id="PRU00182"/>
    </source>
</evidence>
<dbReference type="Proteomes" id="UP001519343">
    <property type="component" value="Unassembled WGS sequence"/>
</dbReference>
<comment type="caution">
    <text evidence="2">The sequence shown here is derived from an EMBL/GenBank/DDBJ whole genome shotgun (WGS) entry which is preliminary data.</text>
</comment>
<reference evidence="2 3" key="1">
    <citation type="submission" date="2021-03" db="EMBL/GenBank/DDBJ databases">
        <title>Genomic Encyclopedia of Type Strains, Phase IV (KMG-IV): sequencing the most valuable type-strain genomes for metagenomic binning, comparative biology and taxonomic classification.</title>
        <authorList>
            <person name="Goeker M."/>
        </authorList>
    </citation>
    <scope>NUCLEOTIDE SEQUENCE [LARGE SCALE GENOMIC DNA]</scope>
    <source>
        <strain evidence="2 3">DSM 24738</strain>
    </source>
</reference>
<dbReference type="Pfam" id="PF13275">
    <property type="entry name" value="S4_2"/>
    <property type="match status" value="1"/>
</dbReference>
<dbReference type="InterPro" id="IPR036986">
    <property type="entry name" value="S4_RNA-bd_sf"/>
</dbReference>
<dbReference type="NCBIfam" id="TIGR02988">
    <property type="entry name" value="YaaA_near_RecF"/>
    <property type="match status" value="1"/>
</dbReference>
<keyword evidence="1" id="KW-0694">RNA-binding</keyword>